<dbReference type="GO" id="GO:0006465">
    <property type="term" value="P:signal peptide processing"/>
    <property type="evidence" value="ECO:0007669"/>
    <property type="project" value="InterPro"/>
</dbReference>
<accession>A0A0D5MH03</accession>
<dbReference type="EMBL" id="WCGB01000019">
    <property type="protein sequence ID" value="NRN91561.1"/>
    <property type="molecule type" value="Genomic_DNA"/>
</dbReference>
<dbReference type="InterPro" id="IPR000223">
    <property type="entry name" value="Pept_S26A_signal_pept_1"/>
</dbReference>
<dbReference type="SUPFAM" id="SSF51306">
    <property type="entry name" value="LexA/Signal peptidase"/>
    <property type="match status" value="1"/>
</dbReference>
<feature type="domain" description="Peptidase S26" evidence="8">
    <location>
        <begin position="21"/>
        <end position="205"/>
    </location>
</feature>
<dbReference type="Proteomes" id="UP000601587">
    <property type="component" value="Unassembled WGS sequence"/>
</dbReference>
<dbReference type="EMBL" id="BLYV01000089">
    <property type="protein sequence ID" value="GFP12506.1"/>
    <property type="molecule type" value="Genomic_DNA"/>
</dbReference>
<dbReference type="CDD" id="cd06530">
    <property type="entry name" value="S26_SPase_I"/>
    <property type="match status" value="1"/>
</dbReference>
<dbReference type="Proteomes" id="UP000063930">
    <property type="component" value="Chromosome"/>
</dbReference>
<comment type="subcellular location">
    <subcellularLocation>
        <location evidence="2">Cell membrane</location>
        <topology evidence="2">Single-pass type II membrane protein</topology>
    </subcellularLocation>
    <subcellularLocation>
        <location evidence="7">Membrane</location>
        <topology evidence="7">Single-pass type II membrane protein</topology>
    </subcellularLocation>
</comment>
<dbReference type="PANTHER" id="PTHR43390:SF1">
    <property type="entry name" value="CHLOROPLAST PROCESSING PEPTIDASE"/>
    <property type="match status" value="1"/>
</dbReference>
<dbReference type="AlphaFoldDB" id="A0A0D5MH03"/>
<evidence type="ECO:0000256" key="7">
    <source>
        <dbReference type="RuleBase" id="RU362042"/>
    </source>
</evidence>
<dbReference type="PROSITE" id="PS00761">
    <property type="entry name" value="SPASE_I_3"/>
    <property type="match status" value="1"/>
</dbReference>
<evidence type="ECO:0000313" key="10">
    <source>
        <dbReference type="EMBL" id="GFP12506.1"/>
    </source>
</evidence>
<gene>
    <name evidence="9" type="ORF">ALV80_10460</name>
    <name evidence="11" type="ORF">IMAU50013_01098</name>
    <name evidence="10" type="ORF">LHEJCM1062_03780</name>
</gene>
<evidence type="ECO:0000313" key="11">
    <source>
        <dbReference type="EMBL" id="NRN91561.1"/>
    </source>
</evidence>
<evidence type="ECO:0000256" key="2">
    <source>
        <dbReference type="ARBA" id="ARBA00004401"/>
    </source>
</evidence>
<evidence type="ECO:0000256" key="4">
    <source>
        <dbReference type="ARBA" id="ARBA00013208"/>
    </source>
</evidence>
<dbReference type="InterPro" id="IPR019758">
    <property type="entry name" value="Pept_S26A_signal_pept_1_CS"/>
</dbReference>
<comment type="catalytic activity">
    <reaction evidence="1 7">
        <text>Cleavage of hydrophobic, N-terminal signal or leader sequences from secreted and periplasmic proteins.</text>
        <dbReference type="EC" id="3.4.21.89"/>
    </reaction>
</comment>
<dbReference type="RefSeq" id="WP_003625047.1">
    <property type="nucleotide sequence ID" value="NZ_AP023028.1"/>
</dbReference>
<dbReference type="EMBL" id="CP012381">
    <property type="protein sequence ID" value="ALI53379.1"/>
    <property type="molecule type" value="Genomic_DNA"/>
</dbReference>
<feature type="active site" evidence="6">
    <location>
        <position position="49"/>
    </location>
</feature>
<dbReference type="PANTHER" id="PTHR43390">
    <property type="entry name" value="SIGNAL PEPTIDASE I"/>
    <property type="match status" value="1"/>
</dbReference>
<evidence type="ECO:0000259" key="8">
    <source>
        <dbReference type="Pfam" id="PF10502"/>
    </source>
</evidence>
<dbReference type="KEGG" id="lhd:HUO_00435"/>
<protein>
    <recommendedName>
        <fullName evidence="4 7">Signal peptidase I</fullName>
        <ecNumber evidence="4 7">3.4.21.89</ecNumber>
    </recommendedName>
</protein>
<dbReference type="InterPro" id="IPR036286">
    <property type="entry name" value="LexA/Signal_pep-like_sf"/>
</dbReference>
<dbReference type="InterPro" id="IPR019533">
    <property type="entry name" value="Peptidase_S26"/>
</dbReference>
<organism evidence="11 13">
    <name type="scientific">Lactobacillus helveticus</name>
    <name type="common">Lactobacillus suntoryeus</name>
    <dbReference type="NCBI Taxonomy" id="1587"/>
    <lineage>
        <taxon>Bacteria</taxon>
        <taxon>Bacillati</taxon>
        <taxon>Bacillota</taxon>
        <taxon>Bacilli</taxon>
        <taxon>Lactobacillales</taxon>
        <taxon>Lactobacillaceae</taxon>
        <taxon>Lactobacillus</taxon>
    </lineage>
</organism>
<evidence type="ECO:0000313" key="12">
    <source>
        <dbReference type="Proteomes" id="UP000063930"/>
    </source>
</evidence>
<reference evidence="11" key="2">
    <citation type="submission" date="2019-09" db="EMBL/GenBank/DDBJ databases">
        <title>Comparative genomic analysis of Lactobacillus helveticus.</title>
        <authorList>
            <person name="Zhang H."/>
            <person name="Chen Y."/>
            <person name="Zhong Z."/>
        </authorList>
    </citation>
    <scope>NUCLEOTIDE SEQUENCE</scope>
    <source>
        <strain evidence="11">IMAU50013</strain>
    </source>
</reference>
<keyword evidence="7" id="KW-0472">Membrane</keyword>
<dbReference type="EC" id="3.4.21.89" evidence="4 7"/>
<feature type="active site" evidence="6">
    <location>
        <position position="88"/>
    </location>
</feature>
<evidence type="ECO:0000313" key="9">
    <source>
        <dbReference type="EMBL" id="ALI53379.1"/>
    </source>
</evidence>
<dbReference type="GO" id="GO:0005886">
    <property type="term" value="C:plasma membrane"/>
    <property type="evidence" value="ECO:0007669"/>
    <property type="project" value="UniProtKB-SubCell"/>
</dbReference>
<dbReference type="GO" id="GO:0004252">
    <property type="term" value="F:serine-type endopeptidase activity"/>
    <property type="evidence" value="ECO:0007669"/>
    <property type="project" value="InterPro"/>
</dbReference>
<dbReference type="Pfam" id="PF10502">
    <property type="entry name" value="Peptidase_S26"/>
    <property type="match status" value="1"/>
</dbReference>
<evidence type="ECO:0000256" key="1">
    <source>
        <dbReference type="ARBA" id="ARBA00000677"/>
    </source>
</evidence>
<reference evidence="9 12" key="1">
    <citation type="submission" date="2015-08" db="EMBL/GenBank/DDBJ databases">
        <title>Complete genome sequence of Lactobacillus helveticus CAUH18, a probiotic strain originated from koumiss.</title>
        <authorList>
            <person name="Yang Y."/>
            <person name="Hao Y."/>
        </authorList>
    </citation>
    <scope>NUCLEOTIDE SEQUENCE [LARGE SCALE GENOMIC DNA]</scope>
    <source>
        <strain evidence="9 12">CAUH18</strain>
    </source>
</reference>
<feature type="transmembrane region" description="Helical" evidence="7">
    <location>
        <begin position="21"/>
        <end position="40"/>
    </location>
</feature>
<dbReference type="NCBIfam" id="TIGR02227">
    <property type="entry name" value="sigpep_I_bact"/>
    <property type="match status" value="1"/>
</dbReference>
<keyword evidence="7" id="KW-1133">Transmembrane helix</keyword>
<comment type="similarity">
    <text evidence="3 7">Belongs to the peptidase S26 family.</text>
</comment>
<evidence type="ECO:0000313" key="13">
    <source>
        <dbReference type="Proteomes" id="UP000601587"/>
    </source>
</evidence>
<keyword evidence="5 7" id="KW-0378">Hydrolase</keyword>
<reference evidence="10" key="3">
    <citation type="submission" date="2020-07" db="EMBL/GenBank/DDBJ databases">
        <title>Draft genome sequence of Lactobacillus helveticus strain JCM 1062.</title>
        <authorList>
            <person name="Endo A."/>
            <person name="Maeno S."/>
            <person name="Kido Y."/>
        </authorList>
    </citation>
    <scope>NUCLEOTIDE SEQUENCE</scope>
    <source>
        <strain evidence="10">JCM 1062</strain>
    </source>
</reference>
<dbReference type="OrthoDB" id="9802919at2"/>
<name>A0A0D5MH03_LACHE</name>
<keyword evidence="7" id="KW-0645">Protease</keyword>
<dbReference type="GO" id="GO:0009003">
    <property type="term" value="F:signal peptidase activity"/>
    <property type="evidence" value="ECO:0007669"/>
    <property type="project" value="UniProtKB-EC"/>
</dbReference>
<dbReference type="Proteomes" id="UP000630086">
    <property type="component" value="Unassembled WGS sequence"/>
</dbReference>
<proteinExistence type="inferred from homology"/>
<keyword evidence="7" id="KW-0812">Transmembrane</keyword>
<evidence type="ECO:0000256" key="3">
    <source>
        <dbReference type="ARBA" id="ARBA00009370"/>
    </source>
</evidence>
<sequence length="213" mass="24667">MTDKTNKKENNESWGKFFRDIVIIWAVLMGIFFLLFHFVLSNDTVSGPSMQPTFQNGDRLISIRHAQIKRGEVVIVKAPDEPSALYIKRVIGLPGEKIVSKDNQIYINGKKIAQPWLTKGKDMIDNGTDTFYSATQNFTMKSLARSRQYQQFYTKSQLKYINKTNRIPKGTYFVMGDHRSVSKDSRYIGTIKRKNIVGVVKLRYWPLNQIKVY</sequence>
<dbReference type="PRINTS" id="PR00727">
    <property type="entry name" value="LEADERPTASE"/>
</dbReference>
<evidence type="ECO:0000256" key="6">
    <source>
        <dbReference type="PIRSR" id="PIRSR600223-1"/>
    </source>
</evidence>
<evidence type="ECO:0000256" key="5">
    <source>
        <dbReference type="ARBA" id="ARBA00022801"/>
    </source>
</evidence>
<dbReference type="Gene3D" id="2.10.109.10">
    <property type="entry name" value="Umud Fragment, subunit A"/>
    <property type="match status" value="1"/>
</dbReference>